<evidence type="ECO:0000256" key="1">
    <source>
        <dbReference type="SAM" id="Phobius"/>
    </source>
</evidence>
<name>C4GC97_9FIRM</name>
<reference evidence="2" key="1">
    <citation type="submission" date="2009-04" db="EMBL/GenBank/DDBJ databases">
        <authorList>
            <person name="Weinstock G."/>
            <person name="Sodergren E."/>
            <person name="Clifton S."/>
            <person name="Fulton L."/>
            <person name="Fulton B."/>
            <person name="Courtney L."/>
            <person name="Fronick C."/>
            <person name="Harrison M."/>
            <person name="Strong C."/>
            <person name="Farmer C."/>
            <person name="Delahaunty K."/>
            <person name="Markovic C."/>
            <person name="Hall O."/>
            <person name="Minx P."/>
            <person name="Tomlinson C."/>
            <person name="Mitreva M."/>
            <person name="Nelson J."/>
            <person name="Hou S."/>
            <person name="Wollam A."/>
            <person name="Pepin K.H."/>
            <person name="Johnson M."/>
            <person name="Bhonagiri V."/>
            <person name="Nash W.E."/>
            <person name="Warren W."/>
            <person name="Chinwalla A."/>
            <person name="Mardis E.R."/>
            <person name="Wilson R.K."/>
        </authorList>
    </citation>
    <scope>NUCLEOTIDE SEQUENCE [LARGE SCALE GENOMIC DNA]</scope>
    <source>
        <strain evidence="2">DSM 14600</strain>
    </source>
</reference>
<dbReference type="EMBL" id="ACIP02000003">
    <property type="protein sequence ID" value="EEP28039.1"/>
    <property type="molecule type" value="Genomic_DNA"/>
</dbReference>
<evidence type="ECO:0000313" key="3">
    <source>
        <dbReference type="Proteomes" id="UP000003494"/>
    </source>
</evidence>
<proteinExistence type="predicted"/>
<keyword evidence="1" id="KW-1133">Transmembrane helix</keyword>
<keyword evidence="3" id="KW-1185">Reference proteome</keyword>
<protein>
    <submittedName>
        <fullName evidence="2">Uncharacterized protein</fullName>
    </submittedName>
</protein>
<evidence type="ECO:0000313" key="2">
    <source>
        <dbReference type="EMBL" id="EEP28039.1"/>
    </source>
</evidence>
<gene>
    <name evidence="2" type="ORF">GCWU000342_01585</name>
</gene>
<dbReference type="STRING" id="626523.GCWU000342_01585"/>
<organism evidence="2 3">
    <name type="scientific">Shuttleworthella satelles DSM 14600</name>
    <dbReference type="NCBI Taxonomy" id="626523"/>
    <lineage>
        <taxon>Bacteria</taxon>
        <taxon>Bacillati</taxon>
        <taxon>Bacillota</taxon>
        <taxon>Clostridia</taxon>
        <taxon>Lachnospirales</taxon>
        <taxon>Lachnospiraceae</taxon>
        <taxon>Shuttleworthella</taxon>
    </lineage>
</organism>
<sequence length="56" mass="6150">MWAKDCGANRIFGGPEIAALLYLGAGIGTGILSLFHRKERESTLPLTKQDLLKKHL</sequence>
<dbReference type="HOGENOM" id="CLU_3011857_0_0_9"/>
<feature type="transmembrane region" description="Helical" evidence="1">
    <location>
        <begin position="17"/>
        <end position="35"/>
    </location>
</feature>
<accession>C4GC97</accession>
<comment type="caution">
    <text evidence="2">The sequence shown here is derived from an EMBL/GenBank/DDBJ whole genome shotgun (WGS) entry which is preliminary data.</text>
</comment>
<keyword evidence="1" id="KW-0812">Transmembrane</keyword>
<keyword evidence="1" id="KW-0472">Membrane</keyword>
<dbReference type="AlphaFoldDB" id="C4GC97"/>
<dbReference type="Proteomes" id="UP000003494">
    <property type="component" value="Unassembled WGS sequence"/>
</dbReference>